<dbReference type="InterPro" id="IPR024983">
    <property type="entry name" value="CHAT_dom"/>
</dbReference>
<feature type="repeat" description="TPR" evidence="3">
    <location>
        <begin position="522"/>
        <end position="555"/>
    </location>
</feature>
<accession>A0A8J7HT01</accession>
<dbReference type="Pfam" id="PF13181">
    <property type="entry name" value="TPR_8"/>
    <property type="match status" value="1"/>
</dbReference>
<feature type="domain" description="CHAT" evidence="5">
    <location>
        <begin position="940"/>
        <end position="1250"/>
    </location>
</feature>
<comment type="caution">
    <text evidence="6">The sequence shown here is derived from an EMBL/GenBank/DDBJ whole genome shotgun (WGS) entry which is preliminary data.</text>
</comment>
<protein>
    <submittedName>
        <fullName evidence="6">CHAT domain-containing protein</fullName>
    </submittedName>
</protein>
<evidence type="ECO:0000256" key="4">
    <source>
        <dbReference type="SAM" id="MobiDB-lite"/>
    </source>
</evidence>
<dbReference type="EMBL" id="JAECZC010000056">
    <property type="protein sequence ID" value="MBH8565152.1"/>
    <property type="molecule type" value="Genomic_DNA"/>
</dbReference>
<dbReference type="Gene3D" id="1.25.40.10">
    <property type="entry name" value="Tetratricopeptide repeat domain"/>
    <property type="match status" value="5"/>
</dbReference>
<organism evidence="6 7">
    <name type="scientific">Amazonocrinis nigriterrae CENA67</name>
    <dbReference type="NCBI Taxonomy" id="2794033"/>
    <lineage>
        <taxon>Bacteria</taxon>
        <taxon>Bacillati</taxon>
        <taxon>Cyanobacteriota</taxon>
        <taxon>Cyanophyceae</taxon>
        <taxon>Nostocales</taxon>
        <taxon>Nostocaceae</taxon>
        <taxon>Amazonocrinis</taxon>
        <taxon>Amazonocrinis nigriterrae</taxon>
    </lineage>
</organism>
<dbReference type="Proteomes" id="UP000632766">
    <property type="component" value="Unassembled WGS sequence"/>
</dbReference>
<keyword evidence="7" id="KW-1185">Reference proteome</keyword>
<feature type="compositionally biased region" description="Acidic residues" evidence="4">
    <location>
        <begin position="136"/>
        <end position="154"/>
    </location>
</feature>
<keyword evidence="1" id="KW-0677">Repeat</keyword>
<dbReference type="SMART" id="SM00028">
    <property type="entry name" value="TPR"/>
    <property type="match status" value="8"/>
</dbReference>
<feature type="region of interest" description="Disordered" evidence="4">
    <location>
        <begin position="136"/>
        <end position="158"/>
    </location>
</feature>
<dbReference type="RefSeq" id="WP_198126960.1">
    <property type="nucleotide sequence ID" value="NZ_JAECZC010000056.1"/>
</dbReference>
<evidence type="ECO:0000313" key="7">
    <source>
        <dbReference type="Proteomes" id="UP000632766"/>
    </source>
</evidence>
<dbReference type="Pfam" id="PF13432">
    <property type="entry name" value="TPR_16"/>
    <property type="match status" value="3"/>
</dbReference>
<dbReference type="PANTHER" id="PTHR44943:SF8">
    <property type="entry name" value="TPR REPEAT-CONTAINING PROTEIN MJ0263"/>
    <property type="match status" value="1"/>
</dbReference>
<dbReference type="InterPro" id="IPR011990">
    <property type="entry name" value="TPR-like_helical_dom_sf"/>
</dbReference>
<feature type="repeat" description="TPR" evidence="3">
    <location>
        <begin position="352"/>
        <end position="385"/>
    </location>
</feature>
<dbReference type="SUPFAM" id="SSF48452">
    <property type="entry name" value="TPR-like"/>
    <property type="match status" value="1"/>
</dbReference>
<dbReference type="AlphaFoldDB" id="A0A8J7HT01"/>
<evidence type="ECO:0000313" key="6">
    <source>
        <dbReference type="EMBL" id="MBH8565152.1"/>
    </source>
</evidence>
<feature type="repeat" description="TPR" evidence="3">
    <location>
        <begin position="420"/>
        <end position="453"/>
    </location>
</feature>
<name>A0A8J7HT01_9NOST</name>
<proteinExistence type="predicted"/>
<feature type="repeat" description="TPR" evidence="3">
    <location>
        <begin position="386"/>
        <end position="419"/>
    </location>
</feature>
<dbReference type="PROSITE" id="PS50293">
    <property type="entry name" value="TPR_REGION"/>
    <property type="match status" value="2"/>
</dbReference>
<dbReference type="InterPro" id="IPR019734">
    <property type="entry name" value="TPR_rpt"/>
</dbReference>
<dbReference type="PROSITE" id="PS50005">
    <property type="entry name" value="TPR"/>
    <property type="match status" value="7"/>
</dbReference>
<gene>
    <name evidence="6" type="ORF">I8748_23705</name>
</gene>
<dbReference type="PANTHER" id="PTHR44943">
    <property type="entry name" value="CELLULOSE SYNTHASE OPERON PROTEIN C"/>
    <property type="match status" value="1"/>
</dbReference>
<dbReference type="Pfam" id="PF12770">
    <property type="entry name" value="CHAT"/>
    <property type="match status" value="1"/>
</dbReference>
<feature type="repeat" description="TPR" evidence="3">
    <location>
        <begin position="454"/>
        <end position="487"/>
    </location>
</feature>
<feature type="repeat" description="TPR" evidence="3">
    <location>
        <begin position="556"/>
        <end position="589"/>
    </location>
</feature>
<reference evidence="6 7" key="1">
    <citation type="journal article" date="2021" name="Int. J. Syst. Evol. Microbiol.">
        <title>Amazonocrinis nigriterrae gen. nov., sp. nov., Atlanticothrix silvestris gen. nov., sp. nov. and Dendronalium phyllosphericum gen. nov., sp. nov., nostocacean cyanobacteria from Brazilian environments.</title>
        <authorList>
            <person name="Alvarenga D.O."/>
            <person name="Andreote A.P.D."/>
            <person name="Branco L.H.Z."/>
            <person name="Delbaje E."/>
            <person name="Cruz R.B."/>
            <person name="Varani A.M."/>
            <person name="Fiore M.F."/>
        </authorList>
    </citation>
    <scope>NUCLEOTIDE SEQUENCE [LARGE SCALE GENOMIC DNA]</scope>
    <source>
        <strain evidence="6 7">CENA67</strain>
    </source>
</reference>
<feature type="repeat" description="TPR" evidence="3">
    <location>
        <begin position="488"/>
        <end position="521"/>
    </location>
</feature>
<sequence>MLTQLVQWLKTFSKRPVGSQQTRDLRTVKDQQVVEPPQLSNADLELLFNQLLEGVHQGRGQQWAINYLQRMEDRISLERWIDWLLSFGEKLLLSPAPNHQLAMQMVQLGELDIGKVGELSYDIGIRLLTLNSSEWYEDNEEPQTETSTTEDFEASETLFNSPGQELIRNLGELLWESDDLEVEPTSAVPEISTPEEISAENIKEVIWEYQAEPIETTAVPDFVADEDATENSQEWVYEAAAETATSIPLLPPAEEDVITNLSELSFEYEVRKTEITPAELFAHTLEAGVANFSGDGTWDQSLANLEPNVAYTLDELLVRLDQSAHLVQQLASNLATQTSHTSLNQSNAAIEAQAWFYQGLQQAKTGDLLRAIASYDQAIELNPDAYEYWFNRGLTLFHLKHFTEAIASYNQAIELKPDYYKAWYNRGGTLGELGLFDEAIASFEQAIEIQPDHPEAWAGKGLALLKLGRLWEAVASYDQALLLQPQDQENWYFRGVALAVSEQHEEAIASYDQALAIQPDYHEVWIDRGVVLFNLKRWSDAIASWDKALASQPDFYLAWYNRGIALDNLGRRTEAITSYHKAITIKPDFHLAWYNQAVALFYLKQFTQAIVSYDNALQIKLDYWEAWIGRGTAAGHLDNVDLSLSTDIALTNPALQQGGYEGRLASYEEGLKHVRSDTHPEGWGRLHLAIANAYYDRGRKHYTSYDDWYQALNEYNQALSTLTSEDFPELHLEVVQSMIKVLLSLGEIAQAQELQEYSADILQQLLSEPTRSHESKKQLALKFAGIRQLAVDLYVEYGDLVEAWEMAELGKNSCLTWLLDDWKEEIYSPRYDSVQQLLNPTTAIIYWHISPVGLNTFIIKDQAPSPILVFIPIQNVGTIGTTTYFNELPLPEAVRRLIKFEDWLEDWNQTHEGYRSQAPDYHNKSSHSWRLEMEQRLLKLKDILQISTIEQELEGITQLILIPHRELHRLPLHALFSLSSYQEYLPNLESNFAISYLPSVQIGLSLKNTNTGQFFEQKLLIVEYPNNTSSSTFNFANLESEVVSQMFNSRQRIQGEKANKNIVESALFNNYYNIFHFTGHVTNNCREPQKSELALAGEDKLTLENIYQGNLATYSLVTLSACETTSNQTITTEYVGLVNGFLWRGIPHVVSTLWTVESSASALVIIEFYRRLQQENSPTTALAKATLWLKELTAGELAKWYEELLNNVQIEDLKVRAYLATHLYKNSKMPSNKKLYSHPYYWAAFTISGK</sequence>
<evidence type="ECO:0000259" key="5">
    <source>
        <dbReference type="Pfam" id="PF12770"/>
    </source>
</evidence>
<dbReference type="InterPro" id="IPR051685">
    <property type="entry name" value="Ycf3/AcsC/BcsC/TPR_MFPF"/>
</dbReference>
<evidence type="ECO:0000256" key="3">
    <source>
        <dbReference type="PROSITE-ProRule" id="PRU00339"/>
    </source>
</evidence>
<evidence type="ECO:0000256" key="1">
    <source>
        <dbReference type="ARBA" id="ARBA00022737"/>
    </source>
</evidence>
<evidence type="ECO:0000256" key="2">
    <source>
        <dbReference type="ARBA" id="ARBA00022803"/>
    </source>
</evidence>
<keyword evidence="2 3" id="KW-0802">TPR repeat</keyword>